<evidence type="ECO:0000313" key="3">
    <source>
        <dbReference type="Proteomes" id="UP001556098"/>
    </source>
</evidence>
<accession>A0ABV3RKT6</accession>
<dbReference type="EMBL" id="JBFNXX010000005">
    <property type="protein sequence ID" value="MEW9919582.1"/>
    <property type="molecule type" value="Genomic_DNA"/>
</dbReference>
<keyword evidence="3" id="KW-1185">Reference proteome</keyword>
<feature type="transmembrane region" description="Helical" evidence="1">
    <location>
        <begin position="117"/>
        <end position="134"/>
    </location>
</feature>
<evidence type="ECO:0000313" key="2">
    <source>
        <dbReference type="EMBL" id="MEW9919582.1"/>
    </source>
</evidence>
<name>A0ABV3RKT6_9RHOB</name>
<sequence>MRIAAISSYVITGIVSIVMGAIYLFSPEFMPYHVDALGRAWEELPDSERVLFGALLDVAGAGWIALGVAVIVLVVIPLRRGELWARILVPVLLVLFYVPTLVATLTVLTQTPGSPPWYGNAFALLATAAGVALDRPWRRDDRARA</sequence>
<keyword evidence="1" id="KW-0812">Transmembrane</keyword>
<proteinExistence type="predicted"/>
<dbReference type="RefSeq" id="WP_367877289.1">
    <property type="nucleotide sequence ID" value="NZ_JBFNXX010000005.1"/>
</dbReference>
<keyword evidence="1" id="KW-1133">Transmembrane helix</keyword>
<dbReference type="Proteomes" id="UP001556098">
    <property type="component" value="Unassembled WGS sequence"/>
</dbReference>
<gene>
    <name evidence="2" type="ORF">AB2B41_08210</name>
</gene>
<feature type="transmembrane region" description="Helical" evidence="1">
    <location>
        <begin position="7"/>
        <end position="25"/>
    </location>
</feature>
<feature type="transmembrane region" description="Helical" evidence="1">
    <location>
        <begin position="50"/>
        <end position="76"/>
    </location>
</feature>
<protein>
    <submittedName>
        <fullName evidence="2">Uncharacterized protein</fullName>
    </submittedName>
</protein>
<organism evidence="2 3">
    <name type="scientific">Sulfitobacter sediminis</name>
    <dbReference type="NCBI Taxonomy" id="3234186"/>
    <lineage>
        <taxon>Bacteria</taxon>
        <taxon>Pseudomonadati</taxon>
        <taxon>Pseudomonadota</taxon>
        <taxon>Alphaproteobacteria</taxon>
        <taxon>Rhodobacterales</taxon>
        <taxon>Roseobacteraceae</taxon>
        <taxon>Sulfitobacter</taxon>
    </lineage>
</organism>
<evidence type="ECO:0000256" key="1">
    <source>
        <dbReference type="SAM" id="Phobius"/>
    </source>
</evidence>
<feature type="transmembrane region" description="Helical" evidence="1">
    <location>
        <begin position="83"/>
        <end position="105"/>
    </location>
</feature>
<reference evidence="2 3" key="1">
    <citation type="submission" date="2024-07" db="EMBL/GenBank/DDBJ databases">
        <title>Marimonas sp.nov., isolated from tidal-flat sediment.</title>
        <authorList>
            <person name="Jayan J.N."/>
            <person name="Lee S.S."/>
        </authorList>
    </citation>
    <scope>NUCLEOTIDE SEQUENCE [LARGE SCALE GENOMIC DNA]</scope>
    <source>
        <strain evidence="2 3">MJW-29</strain>
    </source>
</reference>
<keyword evidence="1" id="KW-0472">Membrane</keyword>
<comment type="caution">
    <text evidence="2">The sequence shown here is derived from an EMBL/GenBank/DDBJ whole genome shotgun (WGS) entry which is preliminary data.</text>
</comment>